<comment type="caution">
    <text evidence="4">The sequence shown here is derived from an EMBL/GenBank/DDBJ whole genome shotgun (WGS) entry which is preliminary data.</text>
</comment>
<feature type="disulfide bond" evidence="2">
    <location>
        <begin position="30"/>
        <end position="57"/>
    </location>
</feature>
<dbReference type="EMBL" id="JAHRIO010074624">
    <property type="protein sequence ID" value="MEQ2183187.1"/>
    <property type="molecule type" value="Genomic_DNA"/>
</dbReference>
<evidence type="ECO:0000313" key="4">
    <source>
        <dbReference type="EMBL" id="MEQ2183187.1"/>
    </source>
</evidence>
<sequence length="67" mass="7431">ISCGNPGTPRNAQILVHDGLTFSRSITYSCREGYYSTGLLTRHCTVNGTWTGNMPECSGNYHLFVFQ</sequence>
<evidence type="ECO:0000259" key="3">
    <source>
        <dbReference type="PROSITE" id="PS50923"/>
    </source>
</evidence>
<proteinExistence type="predicted"/>
<keyword evidence="1 2" id="KW-1015">Disulfide bond</keyword>
<keyword evidence="2" id="KW-0768">Sushi</keyword>
<dbReference type="Proteomes" id="UP001476798">
    <property type="component" value="Unassembled WGS sequence"/>
</dbReference>
<dbReference type="InterPro" id="IPR000436">
    <property type="entry name" value="Sushi_SCR_CCP_dom"/>
</dbReference>
<evidence type="ECO:0000256" key="1">
    <source>
        <dbReference type="ARBA" id="ARBA00023157"/>
    </source>
</evidence>
<name>A0ABV0PIJ0_9TELE</name>
<comment type="caution">
    <text evidence="2">Lacks conserved residue(s) required for the propagation of feature annotation.</text>
</comment>
<organism evidence="4 5">
    <name type="scientific">Goodea atripinnis</name>
    <dbReference type="NCBI Taxonomy" id="208336"/>
    <lineage>
        <taxon>Eukaryota</taxon>
        <taxon>Metazoa</taxon>
        <taxon>Chordata</taxon>
        <taxon>Craniata</taxon>
        <taxon>Vertebrata</taxon>
        <taxon>Euteleostomi</taxon>
        <taxon>Actinopterygii</taxon>
        <taxon>Neopterygii</taxon>
        <taxon>Teleostei</taxon>
        <taxon>Neoteleostei</taxon>
        <taxon>Acanthomorphata</taxon>
        <taxon>Ovalentaria</taxon>
        <taxon>Atherinomorphae</taxon>
        <taxon>Cyprinodontiformes</taxon>
        <taxon>Goodeidae</taxon>
        <taxon>Goodea</taxon>
    </lineage>
</organism>
<dbReference type="CDD" id="cd00033">
    <property type="entry name" value="CCP"/>
    <property type="match status" value="1"/>
</dbReference>
<dbReference type="Gene3D" id="2.10.70.10">
    <property type="entry name" value="Complement Module, domain 1"/>
    <property type="match status" value="1"/>
</dbReference>
<dbReference type="SMART" id="SM00032">
    <property type="entry name" value="CCP"/>
    <property type="match status" value="1"/>
</dbReference>
<feature type="domain" description="Sushi" evidence="3">
    <location>
        <begin position="1"/>
        <end position="59"/>
    </location>
</feature>
<keyword evidence="5" id="KW-1185">Reference proteome</keyword>
<reference evidence="4 5" key="1">
    <citation type="submission" date="2021-06" db="EMBL/GenBank/DDBJ databases">
        <authorList>
            <person name="Palmer J.M."/>
        </authorList>
    </citation>
    <scope>NUCLEOTIDE SEQUENCE [LARGE SCALE GENOMIC DNA]</scope>
    <source>
        <strain evidence="4 5">GA_2019</strain>
        <tissue evidence="4">Muscle</tissue>
    </source>
</reference>
<dbReference type="PROSITE" id="PS50923">
    <property type="entry name" value="SUSHI"/>
    <property type="match status" value="1"/>
</dbReference>
<dbReference type="Pfam" id="PF00084">
    <property type="entry name" value="Sushi"/>
    <property type="match status" value="1"/>
</dbReference>
<feature type="non-terminal residue" evidence="4">
    <location>
        <position position="1"/>
    </location>
</feature>
<dbReference type="InterPro" id="IPR035976">
    <property type="entry name" value="Sushi/SCR/CCP_sf"/>
</dbReference>
<dbReference type="SUPFAM" id="SSF57535">
    <property type="entry name" value="Complement control module/SCR domain"/>
    <property type="match status" value="1"/>
</dbReference>
<protein>
    <submittedName>
        <fullName evidence="4">CUB and sushi domain-containing protein 2</fullName>
    </submittedName>
</protein>
<gene>
    <name evidence="4" type="primary">CSMD2_4</name>
    <name evidence="4" type="ORF">GOODEAATRI_030117</name>
</gene>
<evidence type="ECO:0000313" key="5">
    <source>
        <dbReference type="Proteomes" id="UP001476798"/>
    </source>
</evidence>
<accession>A0ABV0PIJ0</accession>
<evidence type="ECO:0000256" key="2">
    <source>
        <dbReference type="PROSITE-ProRule" id="PRU00302"/>
    </source>
</evidence>